<dbReference type="AlphaFoldDB" id="A0A0N7LSX0"/>
<dbReference type="InterPro" id="IPR045942">
    <property type="entry name" value="DUF6362"/>
</dbReference>
<dbReference type="EMBL" id="CYRX01000008">
    <property type="protein sequence ID" value="CUH59074.1"/>
    <property type="molecule type" value="Genomic_DNA"/>
</dbReference>
<evidence type="ECO:0000313" key="2">
    <source>
        <dbReference type="EMBL" id="CUH59074.1"/>
    </source>
</evidence>
<dbReference type="RefSeq" id="WP_058122384.1">
    <property type="nucleotide sequence ID" value="NZ_CYRX01000008.1"/>
</dbReference>
<dbReference type="Proteomes" id="UP000051298">
    <property type="component" value="Unassembled WGS sequence"/>
</dbReference>
<sequence>MADEWTRAMVADRLDLAADVMRSMPPVRPQGYVSAWPEYVSTFADQVEQEPRMKKPLPSPRMITQADEAMLWLRWVDKDIGQILWARANRDAWKKISWHHGISRSAANRRHEYGLAVIVWKLNGRTVPRKRSMEFVIEQTV</sequence>
<gene>
    <name evidence="2" type="ORF">THS5294_00355</name>
</gene>
<organism evidence="2 3">
    <name type="scientific">Thalassobacter stenotrophicus</name>
    <dbReference type="NCBI Taxonomy" id="266809"/>
    <lineage>
        <taxon>Bacteria</taxon>
        <taxon>Pseudomonadati</taxon>
        <taxon>Pseudomonadota</taxon>
        <taxon>Alphaproteobacteria</taxon>
        <taxon>Rhodobacterales</taxon>
        <taxon>Roseobacteraceae</taxon>
        <taxon>Thalassobacter</taxon>
    </lineage>
</organism>
<proteinExistence type="predicted"/>
<feature type="domain" description="DUF6362" evidence="1">
    <location>
        <begin position="22"/>
        <end position="118"/>
    </location>
</feature>
<protein>
    <recommendedName>
        <fullName evidence="1">DUF6362 domain-containing protein</fullName>
    </recommendedName>
</protein>
<dbReference type="Pfam" id="PF19889">
    <property type="entry name" value="DUF6362"/>
    <property type="match status" value="1"/>
</dbReference>
<accession>A0A0N7LSX0</accession>
<evidence type="ECO:0000259" key="1">
    <source>
        <dbReference type="Pfam" id="PF19889"/>
    </source>
</evidence>
<evidence type="ECO:0000313" key="3">
    <source>
        <dbReference type="Proteomes" id="UP000051298"/>
    </source>
</evidence>
<reference evidence="2 3" key="1">
    <citation type="submission" date="2015-09" db="EMBL/GenBank/DDBJ databases">
        <authorList>
            <consortium name="Swine Surveillance"/>
        </authorList>
    </citation>
    <scope>NUCLEOTIDE SEQUENCE [LARGE SCALE GENOMIC DNA]</scope>
    <source>
        <strain evidence="2 3">CECT 5294</strain>
    </source>
</reference>
<name>A0A0N7LSX0_9RHOB</name>